<gene>
    <name evidence="2" type="ORF">UT11_C0066G0002</name>
</gene>
<evidence type="ECO:0000313" key="2">
    <source>
        <dbReference type="EMBL" id="KKQ86606.1"/>
    </source>
</evidence>
<feature type="compositionally biased region" description="Basic and acidic residues" evidence="1">
    <location>
        <begin position="11"/>
        <end position="22"/>
    </location>
</feature>
<comment type="caution">
    <text evidence="2">The sequence shown here is derived from an EMBL/GenBank/DDBJ whole genome shotgun (WGS) entry which is preliminary data.</text>
</comment>
<accession>A0A0G0PBH2</accession>
<protein>
    <submittedName>
        <fullName evidence="2">Uncharacterized protein</fullName>
    </submittedName>
</protein>
<dbReference type="AlphaFoldDB" id="A0A0G0PBH2"/>
<reference evidence="2 3" key="1">
    <citation type="journal article" date="2015" name="Nature">
        <title>rRNA introns, odd ribosomes, and small enigmatic genomes across a large radiation of phyla.</title>
        <authorList>
            <person name="Brown C.T."/>
            <person name="Hug L.A."/>
            <person name="Thomas B.C."/>
            <person name="Sharon I."/>
            <person name="Castelle C.J."/>
            <person name="Singh A."/>
            <person name="Wilkins M.J."/>
            <person name="Williams K.H."/>
            <person name="Banfield J.F."/>
        </authorList>
    </citation>
    <scope>NUCLEOTIDE SEQUENCE [LARGE SCALE GENOMIC DNA]</scope>
</reference>
<proteinExistence type="predicted"/>
<organism evidence="2 3">
    <name type="scientific">Berkelbacteria bacterium GW2011_GWA2_38_9</name>
    <dbReference type="NCBI Taxonomy" id="1618334"/>
    <lineage>
        <taxon>Bacteria</taxon>
        <taxon>Candidatus Berkelbacteria</taxon>
    </lineage>
</organism>
<dbReference type="EMBL" id="LBVO01000066">
    <property type="protein sequence ID" value="KKQ86606.1"/>
    <property type="molecule type" value="Genomic_DNA"/>
</dbReference>
<feature type="region of interest" description="Disordered" evidence="1">
    <location>
        <begin position="1"/>
        <end position="22"/>
    </location>
</feature>
<sequence>MEEGQRALNKASERKSVHEWTPEEIRESFRQSEARVAGPLIEEIERWRRESLIACRDKLVGGPGHPID</sequence>
<evidence type="ECO:0000313" key="3">
    <source>
        <dbReference type="Proteomes" id="UP000033934"/>
    </source>
</evidence>
<evidence type="ECO:0000256" key="1">
    <source>
        <dbReference type="SAM" id="MobiDB-lite"/>
    </source>
</evidence>
<name>A0A0G0PBH2_9BACT</name>
<dbReference type="Proteomes" id="UP000033934">
    <property type="component" value="Unassembled WGS sequence"/>
</dbReference>